<evidence type="ECO:0000256" key="6">
    <source>
        <dbReference type="SAM" id="Coils"/>
    </source>
</evidence>
<dbReference type="GO" id="GO:0003677">
    <property type="term" value="F:DNA binding"/>
    <property type="evidence" value="ECO:0007669"/>
    <property type="project" value="UniProtKB-KW"/>
</dbReference>
<dbReference type="Pfam" id="PF00239">
    <property type="entry name" value="Resolvase"/>
    <property type="match status" value="1"/>
</dbReference>
<gene>
    <name evidence="8" type="ORF">C9I94_10510</name>
</gene>
<dbReference type="InterPro" id="IPR006118">
    <property type="entry name" value="Recombinase_CS"/>
</dbReference>
<protein>
    <submittedName>
        <fullName evidence="8">Recombinase family protein</fullName>
    </submittedName>
</protein>
<evidence type="ECO:0000259" key="7">
    <source>
        <dbReference type="PROSITE" id="PS51736"/>
    </source>
</evidence>
<feature type="active site" description="O-(5'-phospho-DNA)-serine intermediate" evidence="4 5">
    <location>
        <position position="14"/>
    </location>
</feature>
<dbReference type="Proteomes" id="UP000240481">
    <property type="component" value="Unassembled WGS sequence"/>
</dbReference>
<keyword evidence="6" id="KW-0175">Coiled coil</keyword>
<name>A0A2T3P726_9GAMM</name>
<keyword evidence="9" id="KW-1185">Reference proteome</keyword>
<dbReference type="PANTHER" id="PTHR30461">
    <property type="entry name" value="DNA-INVERTASE FROM LAMBDOID PROPHAGE"/>
    <property type="match status" value="1"/>
</dbReference>
<evidence type="ECO:0000313" key="8">
    <source>
        <dbReference type="EMBL" id="PSW24462.1"/>
    </source>
</evidence>
<dbReference type="InterPro" id="IPR006119">
    <property type="entry name" value="Resolv_N"/>
</dbReference>
<proteinExistence type="predicted"/>
<dbReference type="AlphaFoldDB" id="A0A2T3P726"/>
<dbReference type="CDD" id="cd00338">
    <property type="entry name" value="Ser_Recombinase"/>
    <property type="match status" value="1"/>
</dbReference>
<evidence type="ECO:0000313" key="9">
    <source>
        <dbReference type="Proteomes" id="UP000240481"/>
    </source>
</evidence>
<dbReference type="SUPFAM" id="SSF53041">
    <property type="entry name" value="Resolvase-like"/>
    <property type="match status" value="1"/>
</dbReference>
<dbReference type="OrthoDB" id="9791494at2"/>
<evidence type="ECO:0000256" key="5">
    <source>
        <dbReference type="PROSITE-ProRule" id="PRU10137"/>
    </source>
</evidence>
<accession>A0A2T3P726</accession>
<dbReference type="SMART" id="SM00857">
    <property type="entry name" value="Resolvase"/>
    <property type="match status" value="1"/>
</dbReference>
<sequence>METTPKIYNYARVSTTKQLQGVGLETQQQKSVLDDLSKEHNLPIDDENFVDQGLSAYHGKHKEGALGLVLSRIESGEIPSGSILVVFSLDRLSRETVNVAMEQLLSIINRGVRVYTHIDGKMFDAKSQNLTADLIVSLITMQRANEESETKSKRTIAAAKIALKRWKETGKPQGALGRTPFWIDQRTNTFNINADGVQKAVEMRIAGYGDLKIKQYLDANFEYKPTRRKGTVKQSKTWDYIAISQLWGKRSLIGEKTFTIEGIAHVMENYYPALIDDYTFRKLQIRTTKKRGRDTGSGKIPLLKSLVRCDICGGAMVFMDKGGDRVSYVCNLALKGEHERELYNANMLDLLTLGICKDAYLIESDKANNATQENNKLKLEAELVAEKENRVKLLEYCRRTPKESFFELLEESENKIDELEDKLDALNNADVVLSADELASLPDIFTDDVRKDYLHPERLAIRNNLYRFISSITLNRKFEPCSDAKTNFANCVDITWHFKNGQKRRLAMLPYEYTKTEGGGEGLYLPFVYMYGSKSLIKVEDGDQLLSDILTKLHKLDLTKCLYPSKGQYQWSRRTLECGKTYWVPLDEAVFIEKGMKIVATSVNGTEKEGKGLKAEENYLSLMFNDPSTDDIVYDYPDSTFIELVCKFGFAETRDFTDFLRDNHFNRELYSSLDFLMS</sequence>
<evidence type="ECO:0000256" key="3">
    <source>
        <dbReference type="ARBA" id="ARBA00023172"/>
    </source>
</evidence>
<evidence type="ECO:0000256" key="2">
    <source>
        <dbReference type="ARBA" id="ARBA00023125"/>
    </source>
</evidence>
<comment type="caution">
    <text evidence="8">The sequence shown here is derived from an EMBL/GenBank/DDBJ whole genome shotgun (WGS) entry which is preliminary data.</text>
</comment>
<dbReference type="RefSeq" id="WP_084711787.1">
    <property type="nucleotide sequence ID" value="NZ_AP024853.1"/>
</dbReference>
<dbReference type="Gene3D" id="3.40.50.1390">
    <property type="entry name" value="Resolvase, N-terminal catalytic domain"/>
    <property type="match status" value="1"/>
</dbReference>
<dbReference type="InterPro" id="IPR036162">
    <property type="entry name" value="Resolvase-like_N_sf"/>
</dbReference>
<feature type="coiled-coil region" evidence="6">
    <location>
        <begin position="362"/>
        <end position="436"/>
    </location>
</feature>
<dbReference type="PROSITE" id="PS51736">
    <property type="entry name" value="RECOMBINASES_3"/>
    <property type="match status" value="1"/>
</dbReference>
<dbReference type="InterPro" id="IPR050639">
    <property type="entry name" value="SSR_resolvase"/>
</dbReference>
<keyword evidence="1" id="KW-0229">DNA integration</keyword>
<keyword evidence="2" id="KW-0238">DNA-binding</keyword>
<evidence type="ECO:0000256" key="4">
    <source>
        <dbReference type="PIRSR" id="PIRSR606118-50"/>
    </source>
</evidence>
<dbReference type="EMBL" id="PYLZ01000005">
    <property type="protein sequence ID" value="PSW24462.1"/>
    <property type="molecule type" value="Genomic_DNA"/>
</dbReference>
<dbReference type="PANTHER" id="PTHR30461:SF2">
    <property type="entry name" value="SERINE RECOMBINASE PINE-RELATED"/>
    <property type="match status" value="1"/>
</dbReference>
<dbReference type="PROSITE" id="PS00397">
    <property type="entry name" value="RECOMBINASES_1"/>
    <property type="match status" value="1"/>
</dbReference>
<evidence type="ECO:0000256" key="1">
    <source>
        <dbReference type="ARBA" id="ARBA00022908"/>
    </source>
</evidence>
<keyword evidence="3" id="KW-0233">DNA recombination</keyword>
<dbReference type="GO" id="GO:0000150">
    <property type="term" value="F:DNA strand exchange activity"/>
    <property type="evidence" value="ECO:0007669"/>
    <property type="project" value="InterPro"/>
</dbReference>
<dbReference type="STRING" id="680026.AB733_11885"/>
<dbReference type="GO" id="GO:0015074">
    <property type="term" value="P:DNA integration"/>
    <property type="evidence" value="ECO:0007669"/>
    <property type="project" value="UniProtKB-KW"/>
</dbReference>
<organism evidence="8 9">
    <name type="scientific">Photobacterium swingsii</name>
    <dbReference type="NCBI Taxonomy" id="680026"/>
    <lineage>
        <taxon>Bacteria</taxon>
        <taxon>Pseudomonadati</taxon>
        <taxon>Pseudomonadota</taxon>
        <taxon>Gammaproteobacteria</taxon>
        <taxon>Vibrionales</taxon>
        <taxon>Vibrionaceae</taxon>
        <taxon>Photobacterium</taxon>
    </lineage>
</organism>
<feature type="domain" description="Resolvase/invertase-type recombinase catalytic" evidence="7">
    <location>
        <begin position="6"/>
        <end position="166"/>
    </location>
</feature>
<reference evidence="8 9" key="1">
    <citation type="submission" date="2018-01" db="EMBL/GenBank/DDBJ databases">
        <title>Whole genome sequencing of Histamine producing bacteria.</title>
        <authorList>
            <person name="Butler K."/>
        </authorList>
    </citation>
    <scope>NUCLEOTIDE SEQUENCE [LARGE SCALE GENOMIC DNA]</scope>
    <source>
        <strain evidence="8 9">DSM 24669</strain>
    </source>
</reference>